<reference evidence="1 2" key="1">
    <citation type="submission" date="2024-09" db="EMBL/GenBank/DDBJ databases">
        <authorList>
            <person name="Sun Q."/>
            <person name="Mori K."/>
        </authorList>
    </citation>
    <scope>NUCLEOTIDE SEQUENCE [LARGE SCALE GENOMIC DNA]</scope>
    <source>
        <strain evidence="1 2">CICC 11035S</strain>
    </source>
</reference>
<dbReference type="EMBL" id="JBHLTM010000034">
    <property type="protein sequence ID" value="MFC0684887.1"/>
    <property type="molecule type" value="Genomic_DNA"/>
</dbReference>
<name>A0ABV6S6P1_9SPHN</name>
<proteinExistence type="predicted"/>
<evidence type="ECO:0000313" key="2">
    <source>
        <dbReference type="Proteomes" id="UP001589858"/>
    </source>
</evidence>
<sequence length="80" mass="8323">MSTDAETSWHTGSGFVRKGMTVIDSNGAVLGVVDRVEGQEVLLAEPGHPFVTVSEIDGIDGDRILLAPRGDATFGLGAEP</sequence>
<dbReference type="Pfam" id="PF09939">
    <property type="entry name" value="DUF2171"/>
    <property type="match status" value="1"/>
</dbReference>
<gene>
    <name evidence="1" type="ORF">ACFFF8_09800</name>
</gene>
<protein>
    <submittedName>
        <fullName evidence="1">DUF2171 domain-containing protein</fullName>
    </submittedName>
</protein>
<dbReference type="InterPro" id="IPR018684">
    <property type="entry name" value="DUF2171"/>
</dbReference>
<dbReference type="RefSeq" id="WP_267224081.1">
    <property type="nucleotide sequence ID" value="NZ_JAPCWC010000031.1"/>
</dbReference>
<comment type="caution">
    <text evidence="1">The sequence shown here is derived from an EMBL/GenBank/DDBJ whole genome shotgun (WGS) entry which is preliminary data.</text>
</comment>
<organism evidence="1 2">
    <name type="scientific">Novosphingobium clariflavum</name>
    <dbReference type="NCBI Taxonomy" id="2029884"/>
    <lineage>
        <taxon>Bacteria</taxon>
        <taxon>Pseudomonadati</taxon>
        <taxon>Pseudomonadota</taxon>
        <taxon>Alphaproteobacteria</taxon>
        <taxon>Sphingomonadales</taxon>
        <taxon>Sphingomonadaceae</taxon>
        <taxon>Novosphingobium</taxon>
    </lineage>
</organism>
<accession>A0ABV6S6P1</accession>
<evidence type="ECO:0000313" key="1">
    <source>
        <dbReference type="EMBL" id="MFC0684887.1"/>
    </source>
</evidence>
<keyword evidence="2" id="KW-1185">Reference proteome</keyword>
<dbReference type="Proteomes" id="UP001589858">
    <property type="component" value="Unassembled WGS sequence"/>
</dbReference>